<organism evidence="5 6">
    <name type="scientific">Acer yangbiense</name>
    <dbReference type="NCBI Taxonomy" id="1000413"/>
    <lineage>
        <taxon>Eukaryota</taxon>
        <taxon>Viridiplantae</taxon>
        <taxon>Streptophyta</taxon>
        <taxon>Embryophyta</taxon>
        <taxon>Tracheophyta</taxon>
        <taxon>Spermatophyta</taxon>
        <taxon>Magnoliopsida</taxon>
        <taxon>eudicotyledons</taxon>
        <taxon>Gunneridae</taxon>
        <taxon>Pentapetalae</taxon>
        <taxon>rosids</taxon>
        <taxon>malvids</taxon>
        <taxon>Sapindales</taxon>
        <taxon>Sapindaceae</taxon>
        <taxon>Hippocastanoideae</taxon>
        <taxon>Acereae</taxon>
        <taxon>Acer</taxon>
    </lineage>
</organism>
<keyword evidence="1" id="KW-0813">Transport</keyword>
<accession>A0A5C7I0V8</accession>
<evidence type="ECO:0000313" key="6">
    <source>
        <dbReference type="Proteomes" id="UP000323000"/>
    </source>
</evidence>
<protein>
    <recommendedName>
        <fullName evidence="4">Agenet domain-containing protein</fullName>
    </recommendedName>
</protein>
<dbReference type="Proteomes" id="UP000323000">
    <property type="component" value="Chromosome 4"/>
</dbReference>
<dbReference type="AlphaFoldDB" id="A0A5C7I0V8"/>
<evidence type="ECO:0000256" key="3">
    <source>
        <dbReference type="SAM" id="Coils"/>
    </source>
</evidence>
<name>A0A5C7I0V8_9ROSI</name>
<dbReference type="CDD" id="cd20405">
    <property type="entry name" value="Tudor_Agenet_AtDUF_rpt1_3"/>
    <property type="match status" value="1"/>
</dbReference>
<comment type="caution">
    <text evidence="5">The sequence shown here is derived from an EMBL/GenBank/DDBJ whole genome shotgun (WGS) entry which is preliminary data.</text>
</comment>
<keyword evidence="3" id="KW-0175">Coiled coil</keyword>
<evidence type="ECO:0000256" key="1">
    <source>
        <dbReference type="ARBA" id="ARBA00022448"/>
    </source>
</evidence>
<sequence>MGSQSHDTVGLFRKGSLVEVTSNLDGFRGAWFVARVVKAPRSSARRSTRKLTFLVEYLNLLSDDGMQPLREHVSFGFIRPIPPFEMHDDQTFQINDVVDGYYNDAWWVGVVCHVWEDSKAYTVVFDDPPDSVKFRSSEVRVHLDWVDGKWVQPPKRVFFFFFFLIICVIMQQKGVGSSSRKRKRGERPKSLLRECDGTEGAVDEIIVEDCTTNGLELAIIGEPTEVTDSSSKAEDIEMAIVPSNMVYSDEPLSICLPTIGVDSSTCDRTVNQSSEGEGRLYDTVLQCDKREAAIDNMPFENQSFRLFESCLPVWSFIQSMEVFRLMPQKPHFRPLNECNEILREGLAIAQWITFAKVAEQTSELQLDASRSTFNSIIACLSELESHGFDVKVVRSRLLELQTLKESQEQLQTKLENFKCEIVERTHEETKIKAKLDDAIKELNLIEEQINMVDENKKRIVSMIEENDSKIAKLNSNDDLVNEEIQKFVQNFESLAGSPW</sequence>
<gene>
    <name evidence="5" type="ORF">EZV62_009774</name>
</gene>
<dbReference type="PANTHER" id="PTHR31917">
    <property type="entry name" value="AGENET DOMAIN-CONTAINING PROTEIN-RELATED"/>
    <property type="match status" value="1"/>
</dbReference>
<evidence type="ECO:0000256" key="2">
    <source>
        <dbReference type="ARBA" id="ARBA00022604"/>
    </source>
</evidence>
<dbReference type="PANTHER" id="PTHR31917:SF153">
    <property type="entry name" value="DUF724 DOMAIN-CONTAINING PROTEIN 3-RELATED"/>
    <property type="match status" value="1"/>
</dbReference>
<evidence type="ECO:0000313" key="5">
    <source>
        <dbReference type="EMBL" id="TXG62780.1"/>
    </source>
</evidence>
<feature type="domain" description="Agenet" evidence="4">
    <location>
        <begin position="10"/>
        <end position="86"/>
    </location>
</feature>
<dbReference type="Pfam" id="PF05266">
    <property type="entry name" value="DUF724"/>
    <property type="match status" value="1"/>
</dbReference>
<keyword evidence="6" id="KW-1185">Reference proteome</keyword>
<reference evidence="6" key="1">
    <citation type="journal article" date="2019" name="Gigascience">
        <title>De novo genome assembly of the endangered Acer yangbiense, a plant species with extremely small populations endemic to Yunnan Province, China.</title>
        <authorList>
            <person name="Yang J."/>
            <person name="Wariss H.M."/>
            <person name="Tao L."/>
            <person name="Zhang R."/>
            <person name="Yun Q."/>
            <person name="Hollingsworth P."/>
            <person name="Dao Z."/>
            <person name="Luo G."/>
            <person name="Guo H."/>
            <person name="Ma Y."/>
            <person name="Sun W."/>
        </authorList>
    </citation>
    <scope>NUCLEOTIDE SEQUENCE [LARGE SCALE GENOMIC DNA]</scope>
    <source>
        <strain evidence="6">cv. Malutang</strain>
    </source>
</reference>
<feature type="domain" description="Agenet" evidence="4">
    <location>
        <begin position="90"/>
        <end position="147"/>
    </location>
</feature>
<proteinExistence type="predicted"/>
<dbReference type="InterPro" id="IPR014002">
    <property type="entry name" value="Agenet_dom_plant"/>
</dbReference>
<feature type="coiled-coil region" evidence="3">
    <location>
        <begin position="400"/>
        <end position="455"/>
    </location>
</feature>
<dbReference type="InterPro" id="IPR007930">
    <property type="entry name" value="DUF724"/>
</dbReference>
<dbReference type="OrthoDB" id="687110at2759"/>
<dbReference type="Pfam" id="PF05641">
    <property type="entry name" value="Agenet"/>
    <property type="match status" value="1"/>
</dbReference>
<dbReference type="EMBL" id="VAHF01000004">
    <property type="protein sequence ID" value="TXG62780.1"/>
    <property type="molecule type" value="Genomic_DNA"/>
</dbReference>
<evidence type="ECO:0000259" key="4">
    <source>
        <dbReference type="SMART" id="SM00743"/>
    </source>
</evidence>
<keyword evidence="2" id="KW-0341">Growth regulation</keyword>
<dbReference type="InterPro" id="IPR008395">
    <property type="entry name" value="Agenet-like_dom"/>
</dbReference>
<dbReference type="SMART" id="SM00743">
    <property type="entry name" value="Agenet"/>
    <property type="match status" value="2"/>
</dbReference>